<organism evidence="1 2">
    <name type="scientific">Arctium lappa</name>
    <name type="common">Greater burdock</name>
    <name type="synonym">Lappa major</name>
    <dbReference type="NCBI Taxonomy" id="4217"/>
    <lineage>
        <taxon>Eukaryota</taxon>
        <taxon>Viridiplantae</taxon>
        <taxon>Streptophyta</taxon>
        <taxon>Embryophyta</taxon>
        <taxon>Tracheophyta</taxon>
        <taxon>Spermatophyta</taxon>
        <taxon>Magnoliopsida</taxon>
        <taxon>eudicotyledons</taxon>
        <taxon>Gunneridae</taxon>
        <taxon>Pentapetalae</taxon>
        <taxon>asterids</taxon>
        <taxon>campanulids</taxon>
        <taxon>Asterales</taxon>
        <taxon>Asteraceae</taxon>
        <taxon>Carduoideae</taxon>
        <taxon>Cardueae</taxon>
        <taxon>Arctiinae</taxon>
        <taxon>Arctium</taxon>
    </lineage>
</organism>
<reference evidence="1 2" key="2">
    <citation type="journal article" date="2022" name="Mol. Ecol. Resour.">
        <title>The genomes of chicory, endive, great burdock and yacon provide insights into Asteraceae paleo-polyploidization history and plant inulin production.</title>
        <authorList>
            <person name="Fan W."/>
            <person name="Wang S."/>
            <person name="Wang H."/>
            <person name="Wang A."/>
            <person name="Jiang F."/>
            <person name="Liu H."/>
            <person name="Zhao H."/>
            <person name="Xu D."/>
            <person name="Zhang Y."/>
        </authorList>
    </citation>
    <scope>NUCLEOTIDE SEQUENCE [LARGE SCALE GENOMIC DNA]</scope>
    <source>
        <strain evidence="2">cv. Niubang</strain>
    </source>
</reference>
<evidence type="ECO:0000313" key="2">
    <source>
        <dbReference type="Proteomes" id="UP001055879"/>
    </source>
</evidence>
<protein>
    <submittedName>
        <fullName evidence="1">Uncharacterized protein</fullName>
    </submittedName>
</protein>
<dbReference type="Proteomes" id="UP001055879">
    <property type="component" value="Linkage Group LG04"/>
</dbReference>
<name>A0ACB9CJV8_ARCLA</name>
<comment type="caution">
    <text evidence="1">The sequence shown here is derived from an EMBL/GenBank/DDBJ whole genome shotgun (WGS) entry which is preliminary data.</text>
</comment>
<evidence type="ECO:0000313" key="1">
    <source>
        <dbReference type="EMBL" id="KAI3734531.1"/>
    </source>
</evidence>
<proteinExistence type="predicted"/>
<keyword evidence="2" id="KW-1185">Reference proteome</keyword>
<gene>
    <name evidence="1" type="ORF">L6452_14002</name>
</gene>
<accession>A0ACB9CJV8</accession>
<dbReference type="EMBL" id="CM042050">
    <property type="protein sequence ID" value="KAI3734531.1"/>
    <property type="molecule type" value="Genomic_DNA"/>
</dbReference>
<reference evidence="2" key="1">
    <citation type="journal article" date="2022" name="Mol. Ecol. Resour.">
        <title>The genomes of chicory, endive, great burdock and yacon provide insights into Asteraceae palaeo-polyploidization history and plant inulin production.</title>
        <authorList>
            <person name="Fan W."/>
            <person name="Wang S."/>
            <person name="Wang H."/>
            <person name="Wang A."/>
            <person name="Jiang F."/>
            <person name="Liu H."/>
            <person name="Zhao H."/>
            <person name="Xu D."/>
            <person name="Zhang Y."/>
        </authorList>
    </citation>
    <scope>NUCLEOTIDE SEQUENCE [LARGE SCALE GENOMIC DNA]</scope>
    <source>
        <strain evidence="2">cv. Niubang</strain>
    </source>
</reference>
<sequence length="102" mass="11794">MFSFELLSVDIHRTNGSGNEMDQWRWMRRISSLLPPNLNVNKWCVAKRIYGYKYNSKTPKLRGALRLCFSIVGGHSFCNEVAVKTLRLIDPWLILCCLSPAF</sequence>